<name>C5LQB6_PERM5</name>
<feature type="transmembrane region" description="Helical" evidence="1">
    <location>
        <begin position="21"/>
        <end position="48"/>
    </location>
</feature>
<evidence type="ECO:0000256" key="1">
    <source>
        <dbReference type="SAM" id="Phobius"/>
    </source>
</evidence>
<dbReference type="RefSeq" id="XP_002768359.1">
    <property type="nucleotide sequence ID" value="XM_002768313.1"/>
</dbReference>
<organism evidence="3">
    <name type="scientific">Perkinsus marinus (strain ATCC 50983 / TXsc)</name>
    <dbReference type="NCBI Taxonomy" id="423536"/>
    <lineage>
        <taxon>Eukaryota</taxon>
        <taxon>Sar</taxon>
        <taxon>Alveolata</taxon>
        <taxon>Perkinsozoa</taxon>
        <taxon>Perkinsea</taxon>
        <taxon>Perkinsida</taxon>
        <taxon>Perkinsidae</taxon>
        <taxon>Perkinsus</taxon>
    </lineage>
</organism>
<dbReference type="GeneID" id="9057747"/>
<evidence type="ECO:0000313" key="3">
    <source>
        <dbReference type="Proteomes" id="UP000007800"/>
    </source>
</evidence>
<proteinExistence type="predicted"/>
<feature type="non-terminal residue" evidence="2">
    <location>
        <position position="1"/>
    </location>
</feature>
<keyword evidence="1" id="KW-0812">Transmembrane</keyword>
<keyword evidence="1" id="KW-1133">Transmembrane helix</keyword>
<reference evidence="2 3" key="1">
    <citation type="submission" date="2008-07" db="EMBL/GenBank/DDBJ databases">
        <authorList>
            <person name="El-Sayed N."/>
            <person name="Caler E."/>
            <person name="Inman J."/>
            <person name="Amedeo P."/>
            <person name="Hass B."/>
            <person name="Wortman J."/>
        </authorList>
    </citation>
    <scope>NUCLEOTIDE SEQUENCE [LARGE SCALE GENOMIC DNA]</scope>
    <source>
        <strain evidence="3">ATCC 50983 / TXsc</strain>
    </source>
</reference>
<protein>
    <submittedName>
        <fullName evidence="2">Uncharacterized protein</fullName>
    </submittedName>
</protein>
<dbReference type="InParanoid" id="C5LQB6"/>
<evidence type="ECO:0000313" key="2">
    <source>
        <dbReference type="EMBL" id="EER01077.1"/>
    </source>
</evidence>
<keyword evidence="3" id="KW-1185">Reference proteome</keyword>
<dbReference type="AlphaFoldDB" id="C5LQB6"/>
<gene>
    <name evidence="2" type="ORF">Pmar_PMAR019686</name>
</gene>
<accession>C5LQB6</accession>
<sequence length="62" mass="6912">HGDGQRIEEESRRGRRQRDRMPFYLLDLVILVERVLDGMMIAMLLGLLDEPGAGSSVAAVMA</sequence>
<dbReference type="EMBL" id="GG684521">
    <property type="protein sequence ID" value="EER01077.1"/>
    <property type="molecule type" value="Genomic_DNA"/>
</dbReference>
<keyword evidence="1" id="KW-0472">Membrane</keyword>
<dbReference type="Proteomes" id="UP000007800">
    <property type="component" value="Unassembled WGS sequence"/>
</dbReference>